<organism evidence="2 3">
    <name type="scientific">Sneathiella sedimenti</name>
    <dbReference type="NCBI Taxonomy" id="2816034"/>
    <lineage>
        <taxon>Bacteria</taxon>
        <taxon>Pseudomonadati</taxon>
        <taxon>Pseudomonadota</taxon>
        <taxon>Alphaproteobacteria</taxon>
        <taxon>Sneathiellales</taxon>
        <taxon>Sneathiellaceae</taxon>
        <taxon>Sneathiella</taxon>
    </lineage>
</organism>
<evidence type="ECO:0000313" key="2">
    <source>
        <dbReference type="EMBL" id="MBO0334917.1"/>
    </source>
</evidence>
<sequence>MTNFVFSDSFRPATSEARQLREHVQIQSRHADVVEAHLMRLLDELGLKSETLQVFHEFEPLGEGVNLKHFPTGSRPYADAPPPAPQRAETDNEWWPSNRKQANYLVPNAGWINHSVQGTTTLVYGISLFGVATEEMEKVVEQISSQQAIREDFVPLFITDSTDFHMFRKHGYVFEYFPSPEKQHPVAGSVSWEEYAQKRLDLVIRKWGIVNMINIGEKTILTQSSAPKDKPKARRRTENNSRSHKRARDKAA</sequence>
<accession>A0ABS3FAD8</accession>
<reference evidence="2 3" key="1">
    <citation type="submission" date="2021-03" db="EMBL/GenBank/DDBJ databases">
        <title>Sneathiella sp. CAU 1612 isolated from Kang Won-do.</title>
        <authorList>
            <person name="Kim W."/>
        </authorList>
    </citation>
    <scope>NUCLEOTIDE SEQUENCE [LARGE SCALE GENOMIC DNA]</scope>
    <source>
        <strain evidence="2 3">CAU 1612</strain>
    </source>
</reference>
<name>A0ABS3FAD8_9PROT</name>
<feature type="compositionally biased region" description="Basic residues" evidence="1">
    <location>
        <begin position="242"/>
        <end position="252"/>
    </location>
</feature>
<evidence type="ECO:0000256" key="1">
    <source>
        <dbReference type="SAM" id="MobiDB-lite"/>
    </source>
</evidence>
<gene>
    <name evidence="2" type="ORF">J0X12_14925</name>
</gene>
<protein>
    <recommendedName>
        <fullName evidence="4">TauD/TfdA-like domain-containing protein</fullName>
    </recommendedName>
</protein>
<feature type="region of interest" description="Disordered" evidence="1">
    <location>
        <begin position="72"/>
        <end position="92"/>
    </location>
</feature>
<feature type="region of interest" description="Disordered" evidence="1">
    <location>
        <begin position="223"/>
        <end position="252"/>
    </location>
</feature>
<dbReference type="EMBL" id="JAFLNC010000005">
    <property type="protein sequence ID" value="MBO0334917.1"/>
    <property type="molecule type" value="Genomic_DNA"/>
</dbReference>
<proteinExistence type="predicted"/>
<keyword evidence="3" id="KW-1185">Reference proteome</keyword>
<comment type="caution">
    <text evidence="2">The sequence shown here is derived from an EMBL/GenBank/DDBJ whole genome shotgun (WGS) entry which is preliminary data.</text>
</comment>
<dbReference type="Proteomes" id="UP000664761">
    <property type="component" value="Unassembled WGS sequence"/>
</dbReference>
<evidence type="ECO:0000313" key="3">
    <source>
        <dbReference type="Proteomes" id="UP000664761"/>
    </source>
</evidence>
<dbReference type="RefSeq" id="WP_207047233.1">
    <property type="nucleotide sequence ID" value="NZ_JAFLNC010000005.1"/>
</dbReference>
<evidence type="ECO:0008006" key="4">
    <source>
        <dbReference type="Google" id="ProtNLM"/>
    </source>
</evidence>